<evidence type="ECO:0000256" key="1">
    <source>
        <dbReference type="SAM" id="MobiDB-lite"/>
    </source>
</evidence>
<reference evidence="2" key="1">
    <citation type="submission" date="2021-01" db="EMBL/GenBank/DDBJ databases">
        <authorList>
            <person name="Corre E."/>
            <person name="Pelletier E."/>
            <person name="Niang G."/>
            <person name="Scheremetjew M."/>
            <person name="Finn R."/>
            <person name="Kale V."/>
            <person name="Holt S."/>
            <person name="Cochrane G."/>
            <person name="Meng A."/>
            <person name="Brown T."/>
            <person name="Cohen L."/>
        </authorList>
    </citation>
    <scope>NUCLEOTIDE SEQUENCE</scope>
    <source>
        <strain evidence="2">CCMP622</strain>
    </source>
</reference>
<evidence type="ECO:0000313" key="2">
    <source>
        <dbReference type="EMBL" id="CAD9776820.1"/>
    </source>
</evidence>
<feature type="compositionally biased region" description="Basic and acidic residues" evidence="1">
    <location>
        <begin position="110"/>
        <end position="124"/>
    </location>
</feature>
<gene>
    <name evidence="2" type="ORF">LSP00402_LOCUS20834</name>
</gene>
<feature type="compositionally biased region" description="Basic residues" evidence="1">
    <location>
        <begin position="97"/>
        <end position="109"/>
    </location>
</feature>
<feature type="compositionally biased region" description="Basic residues" evidence="1">
    <location>
        <begin position="10"/>
        <end position="19"/>
    </location>
</feature>
<name>A0A7S2XHG5_9EUKA</name>
<organism evidence="2">
    <name type="scientific">Lotharella oceanica</name>
    <dbReference type="NCBI Taxonomy" id="641309"/>
    <lineage>
        <taxon>Eukaryota</taxon>
        <taxon>Sar</taxon>
        <taxon>Rhizaria</taxon>
        <taxon>Cercozoa</taxon>
        <taxon>Chlorarachniophyceae</taxon>
        <taxon>Lotharella</taxon>
    </lineage>
</organism>
<sequence length="161" mass="17581">MARGQGAGACRKRRRKKKEKQQQEEAGWARIEAKAANPVNNREKLSAIPPAKAGGVFDVSIGGGFGALSTPRRVRSEVHSGSGAKAAGSTVESKPEHSKKKRRKKRKKGSHEVPESNENDNNKERKLKVKVPGTEANSPKDSANGNDDDDELWNTFARGRR</sequence>
<proteinExistence type="predicted"/>
<feature type="compositionally biased region" description="Polar residues" evidence="1">
    <location>
        <begin position="135"/>
        <end position="145"/>
    </location>
</feature>
<protein>
    <submittedName>
        <fullName evidence="2">Uncharacterized protein</fullName>
    </submittedName>
</protein>
<feature type="region of interest" description="Disordered" evidence="1">
    <location>
        <begin position="1"/>
        <end position="161"/>
    </location>
</feature>
<dbReference type="AlphaFoldDB" id="A0A7S2XHG5"/>
<dbReference type="EMBL" id="HBHP01033863">
    <property type="protein sequence ID" value="CAD9776820.1"/>
    <property type="molecule type" value="Transcribed_RNA"/>
</dbReference>
<accession>A0A7S2XHG5</accession>